<gene>
    <name evidence="8" type="ORF">SAMN04488561_1872</name>
</gene>
<proteinExistence type="inferred from homology"/>
<comment type="subcellular location">
    <subcellularLocation>
        <location evidence="1">Cell envelope</location>
    </subcellularLocation>
</comment>
<feature type="signal peptide" evidence="6">
    <location>
        <begin position="1"/>
        <end position="22"/>
    </location>
</feature>
<dbReference type="InterPro" id="IPR002491">
    <property type="entry name" value="ABC_transptr_periplasmic_BD"/>
</dbReference>
<dbReference type="RefSeq" id="WP_069110796.1">
    <property type="nucleotide sequence ID" value="NZ_FNUC01000003.1"/>
</dbReference>
<dbReference type="PROSITE" id="PS50983">
    <property type="entry name" value="FE_B12_PBP"/>
    <property type="match status" value="1"/>
</dbReference>
<dbReference type="Proteomes" id="UP000181980">
    <property type="component" value="Unassembled WGS sequence"/>
</dbReference>
<feature type="domain" description="Fe/B12 periplasmic-binding" evidence="7">
    <location>
        <begin position="83"/>
        <end position="360"/>
    </location>
</feature>
<dbReference type="Gene3D" id="3.40.50.1980">
    <property type="entry name" value="Nitrogenase molybdenum iron protein domain"/>
    <property type="match status" value="2"/>
</dbReference>
<keyword evidence="4 6" id="KW-0732">Signal</keyword>
<feature type="region of interest" description="Disordered" evidence="5">
    <location>
        <begin position="32"/>
        <end position="69"/>
    </location>
</feature>
<dbReference type="PANTHER" id="PTHR30532:SF24">
    <property type="entry name" value="FERRIC ENTEROBACTIN-BINDING PERIPLASMIC PROTEIN FEPB"/>
    <property type="match status" value="1"/>
</dbReference>
<keyword evidence="9" id="KW-1185">Reference proteome</keyword>
<evidence type="ECO:0000256" key="2">
    <source>
        <dbReference type="ARBA" id="ARBA00008814"/>
    </source>
</evidence>
<dbReference type="SUPFAM" id="SSF53807">
    <property type="entry name" value="Helical backbone' metal receptor"/>
    <property type="match status" value="1"/>
</dbReference>
<dbReference type="GO" id="GO:0030288">
    <property type="term" value="C:outer membrane-bounded periplasmic space"/>
    <property type="evidence" value="ECO:0007669"/>
    <property type="project" value="TreeGrafter"/>
</dbReference>
<accession>A0A1H5K343</accession>
<evidence type="ECO:0000313" key="8">
    <source>
        <dbReference type="EMBL" id="SEE59236.1"/>
    </source>
</evidence>
<evidence type="ECO:0000256" key="5">
    <source>
        <dbReference type="SAM" id="MobiDB-lite"/>
    </source>
</evidence>
<dbReference type="GO" id="GO:1901678">
    <property type="term" value="P:iron coordination entity transport"/>
    <property type="evidence" value="ECO:0007669"/>
    <property type="project" value="UniProtKB-ARBA"/>
</dbReference>
<dbReference type="PROSITE" id="PS51257">
    <property type="entry name" value="PROKAR_LIPOPROTEIN"/>
    <property type="match status" value="1"/>
</dbReference>
<evidence type="ECO:0000259" key="7">
    <source>
        <dbReference type="PROSITE" id="PS50983"/>
    </source>
</evidence>
<name>A0A1H5K343_9ACTN</name>
<organism evidence="8 9">
    <name type="scientific">Jiangella alba</name>
    <dbReference type="NCBI Taxonomy" id="561176"/>
    <lineage>
        <taxon>Bacteria</taxon>
        <taxon>Bacillati</taxon>
        <taxon>Actinomycetota</taxon>
        <taxon>Actinomycetes</taxon>
        <taxon>Jiangellales</taxon>
        <taxon>Jiangellaceae</taxon>
        <taxon>Jiangella</taxon>
    </lineage>
</organism>
<evidence type="ECO:0000313" key="9">
    <source>
        <dbReference type="Proteomes" id="UP000181980"/>
    </source>
</evidence>
<protein>
    <submittedName>
        <fullName evidence="8">Iron complex transport system substrate-binding protein</fullName>
    </submittedName>
</protein>
<feature type="compositionally biased region" description="Acidic residues" evidence="5">
    <location>
        <begin position="46"/>
        <end position="57"/>
    </location>
</feature>
<evidence type="ECO:0000256" key="1">
    <source>
        <dbReference type="ARBA" id="ARBA00004196"/>
    </source>
</evidence>
<dbReference type="InterPro" id="IPR051313">
    <property type="entry name" value="Bact_iron-sidero_bind"/>
</dbReference>
<dbReference type="EMBL" id="FNUC01000003">
    <property type="protein sequence ID" value="SEE59236.1"/>
    <property type="molecule type" value="Genomic_DNA"/>
</dbReference>
<sequence length="364" mass="38663">MSLRVAGRRLAVVLTVPLLLLAACGGDDNDDGANGNGASGNGDSAATDEPDDADDGADAGSGEFPASVDHRYGTTELTEAPERVVTLGFSDQDAVLAFGVAPIAVTDWYGDHPHATWPWAQDELGDAEPVVLNEGAFTGMQDFDYETLAELEPDLIIGLYTGMTQEEYDTLSVIAPTVASSPDYPEYGMPWQETTRMVGRILGQGDRAEELIAEVDRQFADAAAANPAFAGVEMAVAELFEPGSSFVRSATDPRTVFMTQLGFVLPDDLAALAGDLDGAPVSDELMTQLDRDLLVWNIGHEPGLREQVEAKPLYDQLQVVQDDGVLFIEDPLVSGALTWSTVLSLPYALEQLVPQLAETVGGAA</sequence>
<dbReference type="AlphaFoldDB" id="A0A1H5K343"/>
<dbReference type="PANTHER" id="PTHR30532">
    <property type="entry name" value="IRON III DICITRATE-BINDING PERIPLASMIC PROTEIN"/>
    <property type="match status" value="1"/>
</dbReference>
<reference evidence="9" key="1">
    <citation type="submission" date="2016-10" db="EMBL/GenBank/DDBJ databases">
        <authorList>
            <person name="Varghese N."/>
            <person name="Submissions S."/>
        </authorList>
    </citation>
    <scope>NUCLEOTIDE SEQUENCE [LARGE SCALE GENOMIC DNA]</scope>
    <source>
        <strain evidence="9">DSM 45237</strain>
    </source>
</reference>
<comment type="similarity">
    <text evidence="2">Belongs to the bacterial solute-binding protein 8 family.</text>
</comment>
<feature type="chain" id="PRO_5010340040" evidence="6">
    <location>
        <begin position="23"/>
        <end position="364"/>
    </location>
</feature>
<evidence type="ECO:0000256" key="4">
    <source>
        <dbReference type="ARBA" id="ARBA00022729"/>
    </source>
</evidence>
<keyword evidence="3" id="KW-0813">Transport</keyword>
<dbReference type="Pfam" id="PF01497">
    <property type="entry name" value="Peripla_BP_2"/>
    <property type="match status" value="1"/>
</dbReference>
<dbReference type="STRING" id="561176.SAMN04488561_1872"/>
<evidence type="ECO:0000256" key="3">
    <source>
        <dbReference type="ARBA" id="ARBA00022448"/>
    </source>
</evidence>
<dbReference type="OrthoDB" id="1846031at2"/>
<evidence type="ECO:0000256" key="6">
    <source>
        <dbReference type="SAM" id="SignalP"/>
    </source>
</evidence>